<sequence>MKRSVEEVLERVEAERRELDSEISRQSVYCTRRQELVTPAQCHDCFLAIPYSERLIRWNENRMECVAEHGKAHPGDAGFKRETSKSRKLKQPRPRAEERFSIEAYLSRGMLGFLLELDTLSERFEGWQAKLTDSARERFHASLETQEMVLWLAAKLAEFRSLLLSIGKINQEDIKEE</sequence>
<proteinExistence type="predicted"/>
<name>A0A9D5KBC3_UNCW3</name>
<dbReference type="AlphaFoldDB" id="A0A9D5KBC3"/>
<evidence type="ECO:0000313" key="2">
    <source>
        <dbReference type="EMBL" id="MBD3365600.1"/>
    </source>
</evidence>
<protein>
    <submittedName>
        <fullName evidence="2">Uncharacterized protein</fullName>
    </submittedName>
</protein>
<dbReference type="Proteomes" id="UP000630660">
    <property type="component" value="Unassembled WGS sequence"/>
</dbReference>
<dbReference type="EMBL" id="WJKJ01000342">
    <property type="protein sequence ID" value="MBD3365600.1"/>
    <property type="molecule type" value="Genomic_DNA"/>
</dbReference>
<gene>
    <name evidence="2" type="ORF">GF359_10345</name>
</gene>
<evidence type="ECO:0000256" key="1">
    <source>
        <dbReference type="SAM" id="MobiDB-lite"/>
    </source>
</evidence>
<reference evidence="2" key="1">
    <citation type="submission" date="2019-11" db="EMBL/GenBank/DDBJ databases">
        <title>Microbial mats filling the niche in hypersaline microbial mats.</title>
        <authorList>
            <person name="Wong H.L."/>
            <person name="Macleod F.I."/>
            <person name="White R.A. III"/>
            <person name="Burns B.P."/>
        </authorList>
    </citation>
    <scope>NUCLEOTIDE SEQUENCE</scope>
    <source>
        <strain evidence="2">Bin_327</strain>
    </source>
</reference>
<evidence type="ECO:0000313" key="3">
    <source>
        <dbReference type="Proteomes" id="UP000630660"/>
    </source>
</evidence>
<accession>A0A9D5KBC3</accession>
<comment type="caution">
    <text evidence="2">The sequence shown here is derived from an EMBL/GenBank/DDBJ whole genome shotgun (WGS) entry which is preliminary data.</text>
</comment>
<organism evidence="2 3">
    <name type="scientific">candidate division WOR-3 bacterium</name>
    <dbReference type="NCBI Taxonomy" id="2052148"/>
    <lineage>
        <taxon>Bacteria</taxon>
        <taxon>Bacteria division WOR-3</taxon>
    </lineage>
</organism>
<feature type="compositionally biased region" description="Basic and acidic residues" evidence="1">
    <location>
        <begin position="70"/>
        <end position="85"/>
    </location>
</feature>
<feature type="region of interest" description="Disordered" evidence="1">
    <location>
        <begin position="70"/>
        <end position="94"/>
    </location>
</feature>